<organism evidence="1">
    <name type="scientific">Caldilineaceae bacterium SB0661_bin_32</name>
    <dbReference type="NCBI Taxonomy" id="2605255"/>
    <lineage>
        <taxon>Bacteria</taxon>
        <taxon>Bacillati</taxon>
        <taxon>Chloroflexota</taxon>
        <taxon>Caldilineae</taxon>
        <taxon>Caldilineales</taxon>
        <taxon>Caldilineaceae</taxon>
    </lineage>
</organism>
<dbReference type="Gene3D" id="2.115.10.20">
    <property type="entry name" value="Glycosyl hydrolase domain, family 43"/>
    <property type="match status" value="1"/>
</dbReference>
<gene>
    <name evidence="1" type="ORF">F4X14_03305</name>
</gene>
<keyword evidence="1" id="KW-0378">Hydrolase</keyword>
<dbReference type="AlphaFoldDB" id="A0A6B1D3A6"/>
<accession>A0A6B1D3A6</accession>
<dbReference type="InterPro" id="IPR023296">
    <property type="entry name" value="Glyco_hydro_beta-prop_sf"/>
</dbReference>
<dbReference type="GO" id="GO:0016787">
    <property type="term" value="F:hydrolase activity"/>
    <property type="evidence" value="ECO:0007669"/>
    <property type="project" value="UniProtKB-KW"/>
</dbReference>
<sequence>MANETLYNGITLPQTWPPRNVVESSREPIPVPYLAHPPQVIPIDLGRQLFVDDFLITETSLTRAYGKPEIHPQSPVLSPETDEEMDSGFCPMAAPFNDGAWYDPQDKLFKLWYMPGWFHSTALATSTDGIHWERPQLDVTPGTNLVWPNNDGSDRDGCLVWLDSDTPDPAQRFKMFQYYRHYKPRPGQPPIPPGSWPSQMARGEIVSEGWAQVSPDGIHWSDPVITTQVGDNTTFFYNPFRRKWCMSIRRSGRIDETTSLRARFYRESDDFLQGAQWDMDSDEVFWQRIDHFDLPDPARPDHRVALYDVNVTPYESLMLGLFAIFRGPENDICAAEGVPKTMDLELTYSRDGFHFSRPDRTPFLASSRKIGDWNRAYLHACGGLCLVVHDRIYFYFAGFSGLSPKMGPNDVGDTGLSRRVMYAGASTGLATLRRDGFASMEAGAGGGTLTTRPVTFTGDRLFVNVNAPQGELRVSVLDGNGDAMEGLGADACVALSVDSTCAEVKWSSGADLAALAGQPCRLQFHLQSGQLFSFWVTDDPNGASYGHMAAGGPGFTNGRDLPQSQ</sequence>
<proteinExistence type="predicted"/>
<comment type="caution">
    <text evidence="1">The sequence shown here is derived from an EMBL/GenBank/DDBJ whole genome shotgun (WGS) entry which is preliminary data.</text>
</comment>
<evidence type="ECO:0000313" key="1">
    <source>
        <dbReference type="EMBL" id="MYC93975.1"/>
    </source>
</evidence>
<name>A0A6B1D3A6_9CHLR</name>
<reference evidence="1" key="1">
    <citation type="submission" date="2019-09" db="EMBL/GenBank/DDBJ databases">
        <title>Characterisation of the sponge microbiome using genome-centric metagenomics.</title>
        <authorList>
            <person name="Engelberts J.P."/>
            <person name="Robbins S.J."/>
            <person name="De Goeij J.M."/>
            <person name="Aranda M."/>
            <person name="Bell S.C."/>
            <person name="Webster N.S."/>
        </authorList>
    </citation>
    <scope>NUCLEOTIDE SEQUENCE</scope>
    <source>
        <strain evidence="1">SB0661_bin_32</strain>
    </source>
</reference>
<protein>
    <submittedName>
        <fullName evidence="1">Glycosyl hydrolase family 32</fullName>
    </submittedName>
</protein>
<dbReference type="EMBL" id="VXMH01000016">
    <property type="protein sequence ID" value="MYC93975.1"/>
    <property type="molecule type" value="Genomic_DNA"/>
</dbReference>